<name>A0ABR7DIP5_9CLOT</name>
<keyword evidence="1" id="KW-0472">Membrane</keyword>
<comment type="caution">
    <text evidence="2">The sequence shown here is derived from an EMBL/GenBank/DDBJ whole genome shotgun (WGS) entry which is preliminary data.</text>
</comment>
<dbReference type="RefSeq" id="WP_186860843.1">
    <property type="nucleotide sequence ID" value="NZ_JACOOO010000040.1"/>
</dbReference>
<keyword evidence="1" id="KW-1133">Transmembrane helix</keyword>
<proteinExistence type="predicted"/>
<organism evidence="2 3">
    <name type="scientific">Clostridium hominis</name>
    <dbReference type="NCBI Taxonomy" id="2763036"/>
    <lineage>
        <taxon>Bacteria</taxon>
        <taxon>Bacillati</taxon>
        <taxon>Bacillota</taxon>
        <taxon>Clostridia</taxon>
        <taxon>Eubacteriales</taxon>
        <taxon>Clostridiaceae</taxon>
        <taxon>Clostridium</taxon>
    </lineage>
</organism>
<sequence length="187" mass="21224">MAREPGKKTIEMIRKEWDVWLVLFINLILSAVLTIIIFLSAFISCHRESHIKSEVISETEKEIVSLNIKSSVNGDINGSFFVGIGGISGDIDDEEYYYFYTKTDNKYKLEKALAKDIELIEYDGTPKIVHKEIKTSEIGNSSNGALANFLKLDFNDEWVMGFPQKSKETTIYIPKNSIITGFNPNIE</sequence>
<protein>
    <submittedName>
        <fullName evidence="2">Uncharacterized protein</fullName>
    </submittedName>
</protein>
<keyword evidence="1" id="KW-0812">Transmembrane</keyword>
<accession>A0ABR7DIP5</accession>
<gene>
    <name evidence="2" type="ORF">H8S20_16955</name>
</gene>
<feature type="transmembrane region" description="Helical" evidence="1">
    <location>
        <begin position="20"/>
        <end position="43"/>
    </location>
</feature>
<evidence type="ECO:0000313" key="2">
    <source>
        <dbReference type="EMBL" id="MBC5630548.1"/>
    </source>
</evidence>
<dbReference type="Proteomes" id="UP000596929">
    <property type="component" value="Unassembled WGS sequence"/>
</dbReference>
<evidence type="ECO:0000256" key="1">
    <source>
        <dbReference type="SAM" id="Phobius"/>
    </source>
</evidence>
<dbReference type="EMBL" id="JACOOO010000040">
    <property type="protein sequence ID" value="MBC5630548.1"/>
    <property type="molecule type" value="Genomic_DNA"/>
</dbReference>
<keyword evidence="3" id="KW-1185">Reference proteome</keyword>
<evidence type="ECO:0000313" key="3">
    <source>
        <dbReference type="Proteomes" id="UP000596929"/>
    </source>
</evidence>
<reference evidence="2 3" key="1">
    <citation type="submission" date="2020-08" db="EMBL/GenBank/DDBJ databases">
        <title>Genome public.</title>
        <authorList>
            <person name="Liu C."/>
            <person name="Sun Q."/>
        </authorList>
    </citation>
    <scope>NUCLEOTIDE SEQUENCE [LARGE SCALE GENOMIC DNA]</scope>
    <source>
        <strain evidence="2 3">NSJ-6</strain>
    </source>
</reference>